<dbReference type="Proteomes" id="UP000001876">
    <property type="component" value="Unassembled WGS sequence"/>
</dbReference>
<name>C1N1I0_MICPC</name>
<keyword evidence="3" id="KW-0418">Kinase</keyword>
<dbReference type="GO" id="GO:0004674">
    <property type="term" value="F:protein serine/threonine kinase activity"/>
    <property type="evidence" value="ECO:0007669"/>
    <property type="project" value="UniProtKB-KW"/>
</dbReference>
<evidence type="ECO:0000256" key="6">
    <source>
        <dbReference type="RuleBase" id="RU000304"/>
    </source>
</evidence>
<dbReference type="PROSITE" id="PS00107">
    <property type="entry name" value="PROTEIN_KINASE_ATP"/>
    <property type="match status" value="1"/>
</dbReference>
<feature type="domain" description="Protein kinase" evidence="8">
    <location>
        <begin position="74"/>
        <end position="274"/>
    </location>
</feature>
<comment type="similarity">
    <text evidence="6">Belongs to the protein kinase superfamily.</text>
</comment>
<accession>C1N1I0</accession>
<keyword evidence="6" id="KW-0723">Serine/threonine-protein kinase</keyword>
<feature type="region of interest" description="Disordered" evidence="7">
    <location>
        <begin position="1"/>
        <end position="44"/>
    </location>
</feature>
<dbReference type="STRING" id="564608.C1N1I0"/>
<keyword evidence="1" id="KW-0808">Transferase</keyword>
<sequence length="274" mass="28933">MASLRAAPPPTTTTTSSSSSSRRPRVASRRATPPPLPARRASSHVARAEYSYDVGSYDPEMDGFVPPEVSLSTLAVGAKIGEGSFGVVYRGVVTEEDASPRDVVVKEYKKSVRGRDWYSFYCDERDICRRLVGCAGVAPFAGVAGSDAYLVWEHVGDETLGSVLDAGRGVKGVREAIGDGRGGRGGRDDAETFRAIAAGLCEAAIAMHERGVVHRDVKPDNVLLTSVITSANVSDDDAVLALCDLGGAADFETGQGCDGREAIFDPVYGAPEQF</sequence>
<gene>
    <name evidence="9" type="ORF">MICPUCDRAFT_48319</name>
</gene>
<dbReference type="PANTHER" id="PTHR46699">
    <property type="entry name" value="SERINE/THREONINE-PROTEIN KINASE STN8, CHLOROPLASTIC-RELATED"/>
    <property type="match status" value="1"/>
</dbReference>
<dbReference type="KEGG" id="mpp:MICPUCDRAFT_48319"/>
<feature type="compositionally biased region" description="Low complexity" evidence="7">
    <location>
        <begin position="12"/>
        <end position="21"/>
    </location>
</feature>
<evidence type="ECO:0000313" key="9">
    <source>
        <dbReference type="EMBL" id="EEH54454.1"/>
    </source>
</evidence>
<evidence type="ECO:0000256" key="1">
    <source>
        <dbReference type="ARBA" id="ARBA00022679"/>
    </source>
</evidence>
<dbReference type="PROSITE" id="PS50011">
    <property type="entry name" value="PROTEIN_KINASE_DOM"/>
    <property type="match status" value="1"/>
</dbReference>
<dbReference type="AlphaFoldDB" id="C1N1I0"/>
<dbReference type="InterPro" id="IPR017441">
    <property type="entry name" value="Protein_kinase_ATP_BS"/>
</dbReference>
<dbReference type="RefSeq" id="XP_003061824.1">
    <property type="nucleotide sequence ID" value="XM_003061778.1"/>
</dbReference>
<evidence type="ECO:0000256" key="5">
    <source>
        <dbReference type="PROSITE-ProRule" id="PRU10141"/>
    </source>
</evidence>
<proteinExistence type="inferred from homology"/>
<evidence type="ECO:0000259" key="8">
    <source>
        <dbReference type="PROSITE" id="PS50011"/>
    </source>
</evidence>
<evidence type="ECO:0000313" key="10">
    <source>
        <dbReference type="Proteomes" id="UP000001876"/>
    </source>
</evidence>
<dbReference type="EMBL" id="GG663744">
    <property type="protein sequence ID" value="EEH54454.1"/>
    <property type="molecule type" value="Genomic_DNA"/>
</dbReference>
<protein>
    <submittedName>
        <fullName evidence="9">Predicted protein</fullName>
    </submittedName>
</protein>
<keyword evidence="10" id="KW-1185">Reference proteome</keyword>
<reference evidence="9 10" key="1">
    <citation type="journal article" date="2009" name="Science">
        <title>Green evolution and dynamic adaptations revealed by genomes of the marine picoeukaryotes Micromonas.</title>
        <authorList>
            <person name="Worden A.Z."/>
            <person name="Lee J.H."/>
            <person name="Mock T."/>
            <person name="Rouze P."/>
            <person name="Simmons M.P."/>
            <person name="Aerts A.L."/>
            <person name="Allen A.E."/>
            <person name="Cuvelier M.L."/>
            <person name="Derelle E."/>
            <person name="Everett M.V."/>
            <person name="Foulon E."/>
            <person name="Grimwood J."/>
            <person name="Gundlach H."/>
            <person name="Henrissat B."/>
            <person name="Napoli C."/>
            <person name="McDonald S.M."/>
            <person name="Parker M.S."/>
            <person name="Rombauts S."/>
            <person name="Salamov A."/>
            <person name="Von Dassow P."/>
            <person name="Badger J.H."/>
            <person name="Coutinho P.M."/>
            <person name="Demir E."/>
            <person name="Dubchak I."/>
            <person name="Gentemann C."/>
            <person name="Eikrem W."/>
            <person name="Gready J.E."/>
            <person name="John U."/>
            <person name="Lanier W."/>
            <person name="Lindquist E.A."/>
            <person name="Lucas S."/>
            <person name="Mayer K.F."/>
            <person name="Moreau H."/>
            <person name="Not F."/>
            <person name="Otillar R."/>
            <person name="Panaud O."/>
            <person name="Pangilinan J."/>
            <person name="Paulsen I."/>
            <person name="Piegu B."/>
            <person name="Poliakov A."/>
            <person name="Robbens S."/>
            <person name="Schmutz J."/>
            <person name="Toulza E."/>
            <person name="Wyss T."/>
            <person name="Zelensky A."/>
            <person name="Zhou K."/>
            <person name="Armbrust E.V."/>
            <person name="Bhattacharya D."/>
            <person name="Goodenough U.W."/>
            <person name="Van de Peer Y."/>
            <person name="Grigoriev I.V."/>
        </authorList>
    </citation>
    <scope>NUCLEOTIDE SEQUENCE [LARGE SCALE GENOMIC DNA]</scope>
    <source>
        <strain evidence="9 10">CCMP1545</strain>
    </source>
</reference>
<dbReference type="GO" id="GO:0005524">
    <property type="term" value="F:ATP binding"/>
    <property type="evidence" value="ECO:0007669"/>
    <property type="project" value="UniProtKB-UniRule"/>
</dbReference>
<dbReference type="PROSITE" id="PS00108">
    <property type="entry name" value="PROTEIN_KINASE_ST"/>
    <property type="match status" value="1"/>
</dbReference>
<evidence type="ECO:0000256" key="3">
    <source>
        <dbReference type="ARBA" id="ARBA00022777"/>
    </source>
</evidence>
<dbReference type="GeneID" id="9687263"/>
<dbReference type="InterPro" id="IPR008271">
    <property type="entry name" value="Ser/Thr_kinase_AS"/>
</dbReference>
<evidence type="ECO:0000256" key="2">
    <source>
        <dbReference type="ARBA" id="ARBA00022741"/>
    </source>
</evidence>
<dbReference type="InterPro" id="IPR000719">
    <property type="entry name" value="Prot_kinase_dom"/>
</dbReference>
<dbReference type="Pfam" id="PF00069">
    <property type="entry name" value="Pkinase"/>
    <property type="match status" value="1"/>
</dbReference>
<dbReference type="Gene3D" id="1.10.510.10">
    <property type="entry name" value="Transferase(Phosphotransferase) domain 1"/>
    <property type="match status" value="1"/>
</dbReference>
<dbReference type="SMART" id="SM00220">
    <property type="entry name" value="S_TKc"/>
    <property type="match status" value="1"/>
</dbReference>
<dbReference type="eggNOG" id="KOG0594">
    <property type="taxonomic scope" value="Eukaryota"/>
</dbReference>
<keyword evidence="2 5" id="KW-0547">Nucleotide-binding</keyword>
<dbReference type="OrthoDB" id="1668230at2759"/>
<evidence type="ECO:0000256" key="7">
    <source>
        <dbReference type="SAM" id="MobiDB-lite"/>
    </source>
</evidence>
<dbReference type="InterPro" id="IPR011009">
    <property type="entry name" value="Kinase-like_dom_sf"/>
</dbReference>
<evidence type="ECO:0000256" key="4">
    <source>
        <dbReference type="ARBA" id="ARBA00022840"/>
    </source>
</evidence>
<dbReference type="SUPFAM" id="SSF56112">
    <property type="entry name" value="Protein kinase-like (PK-like)"/>
    <property type="match status" value="1"/>
</dbReference>
<feature type="binding site" evidence="5">
    <location>
        <position position="106"/>
    </location>
    <ligand>
        <name>ATP</name>
        <dbReference type="ChEBI" id="CHEBI:30616"/>
    </ligand>
</feature>
<keyword evidence="4 5" id="KW-0067">ATP-binding</keyword>
<organism evidence="10">
    <name type="scientific">Micromonas pusilla (strain CCMP1545)</name>
    <name type="common">Picoplanktonic green alga</name>
    <dbReference type="NCBI Taxonomy" id="564608"/>
    <lineage>
        <taxon>Eukaryota</taxon>
        <taxon>Viridiplantae</taxon>
        <taxon>Chlorophyta</taxon>
        <taxon>Mamiellophyceae</taxon>
        <taxon>Mamiellales</taxon>
        <taxon>Mamiellaceae</taxon>
        <taxon>Micromonas</taxon>
    </lineage>
</organism>
<feature type="non-terminal residue" evidence="9">
    <location>
        <position position="274"/>
    </location>
</feature>